<dbReference type="AlphaFoldDB" id="A0A2R3QP33"/>
<keyword evidence="1" id="KW-0732">Signal</keyword>
<evidence type="ECO:0000256" key="1">
    <source>
        <dbReference type="SAM" id="SignalP"/>
    </source>
</evidence>
<feature type="chain" id="PRO_5015353996" description="DUF2790 domain-containing protein" evidence="1">
    <location>
        <begin position="28"/>
        <end position="106"/>
    </location>
</feature>
<evidence type="ECO:0008006" key="4">
    <source>
        <dbReference type="Google" id="ProtNLM"/>
    </source>
</evidence>
<dbReference type="EMBL" id="CP027657">
    <property type="protein sequence ID" value="AVO53545.1"/>
    <property type="molecule type" value="Genomic_DNA"/>
</dbReference>
<evidence type="ECO:0000313" key="2">
    <source>
        <dbReference type="EMBL" id="AVO53545.1"/>
    </source>
</evidence>
<gene>
    <name evidence="2" type="ORF">C7A17_12455</name>
</gene>
<protein>
    <recommendedName>
        <fullName evidence="4">DUF2790 domain-containing protein</fullName>
    </recommendedName>
</protein>
<sequence>MLRLVISKHIVISIILCLGAFYSAAYAAEEEPVRMLIKKYGTDTYSTMDDLLYIRTYKCLEPAYSENAVLFYVPYSDDNKLLFSNQVECKVTEVYDRGAHYSREGR</sequence>
<name>A0A2R3QP33_ECTME</name>
<accession>A0A2R3QP33</accession>
<dbReference type="Proteomes" id="UP000238327">
    <property type="component" value="Chromosome"/>
</dbReference>
<organism evidence="2 3">
    <name type="scientific">Ectopseudomonas mendocina</name>
    <name type="common">Pseudomonas mendocina</name>
    <dbReference type="NCBI Taxonomy" id="300"/>
    <lineage>
        <taxon>Bacteria</taxon>
        <taxon>Pseudomonadati</taxon>
        <taxon>Pseudomonadota</taxon>
        <taxon>Gammaproteobacteria</taxon>
        <taxon>Pseudomonadales</taxon>
        <taxon>Pseudomonadaceae</taxon>
        <taxon>Ectopseudomonas</taxon>
    </lineage>
</organism>
<evidence type="ECO:0000313" key="3">
    <source>
        <dbReference type="Proteomes" id="UP000238327"/>
    </source>
</evidence>
<proteinExistence type="predicted"/>
<reference evidence="2 3" key="1">
    <citation type="submission" date="2018-03" db="EMBL/GenBank/DDBJ databases">
        <title>Complete genome sequence and methylome analysis of Pseudomonas mendocina NEB 698.</title>
        <authorList>
            <person name="Morgan R.D."/>
        </authorList>
    </citation>
    <scope>NUCLEOTIDE SEQUENCE [LARGE SCALE GENOMIC DNA]</scope>
    <source>
        <strain evidence="2 3">NEB698</strain>
    </source>
</reference>
<feature type="signal peptide" evidence="1">
    <location>
        <begin position="1"/>
        <end position="27"/>
    </location>
</feature>